<evidence type="ECO:0000256" key="2">
    <source>
        <dbReference type="ARBA" id="ARBA00022448"/>
    </source>
</evidence>
<dbReference type="PROSITE" id="PS50928">
    <property type="entry name" value="ABC_TM1"/>
    <property type="match status" value="1"/>
</dbReference>
<keyword evidence="4" id="KW-0997">Cell inner membrane</keyword>
<keyword evidence="5 8" id="KW-0812">Transmembrane</keyword>
<dbReference type="SUPFAM" id="SSF161098">
    <property type="entry name" value="MetI-like"/>
    <property type="match status" value="1"/>
</dbReference>
<feature type="domain" description="ABC transmembrane type-1" evidence="9">
    <location>
        <begin position="135"/>
        <end position="350"/>
    </location>
</feature>
<dbReference type="PANTHER" id="PTHR30465:SF66">
    <property type="entry name" value="INNER MEMBRANE ABC TRANSPORTER PERMEASE PROTEIN YEJB"/>
    <property type="match status" value="1"/>
</dbReference>
<feature type="transmembrane region" description="Helical" evidence="8">
    <location>
        <begin position="331"/>
        <end position="357"/>
    </location>
</feature>
<accession>A0A1W6N472</accession>
<dbReference type="Pfam" id="PF00528">
    <property type="entry name" value="BPD_transp_1"/>
    <property type="match status" value="1"/>
</dbReference>
<dbReference type="RefSeq" id="WP_085784097.1">
    <property type="nucleotide sequence ID" value="NZ_CP008743.1"/>
</dbReference>
<feature type="transmembrane region" description="Helical" evidence="8">
    <location>
        <begin position="230"/>
        <end position="249"/>
    </location>
</feature>
<name>A0A1W6N472_9PROT</name>
<keyword evidence="7 8" id="KW-0472">Membrane</keyword>
<dbReference type="OrthoDB" id="9807402at2"/>
<protein>
    <submittedName>
        <fullName evidence="10">Microcin ABC transporter permease</fullName>
    </submittedName>
</protein>
<dbReference type="GO" id="GO:0005886">
    <property type="term" value="C:plasma membrane"/>
    <property type="evidence" value="ECO:0007669"/>
    <property type="project" value="UniProtKB-SubCell"/>
</dbReference>
<dbReference type="CDD" id="cd06261">
    <property type="entry name" value="TM_PBP2"/>
    <property type="match status" value="1"/>
</dbReference>
<evidence type="ECO:0000256" key="4">
    <source>
        <dbReference type="ARBA" id="ARBA00022519"/>
    </source>
</evidence>
<evidence type="ECO:0000256" key="6">
    <source>
        <dbReference type="ARBA" id="ARBA00022989"/>
    </source>
</evidence>
<proteinExistence type="inferred from homology"/>
<comment type="subcellular location">
    <subcellularLocation>
        <location evidence="1">Cell inner membrane</location>
        <topology evidence="1">Multi-pass membrane protein</topology>
    </subcellularLocation>
    <subcellularLocation>
        <location evidence="8">Cell membrane</location>
        <topology evidence="8">Multi-pass membrane protein</topology>
    </subcellularLocation>
</comment>
<dbReference type="NCBIfam" id="NF011712">
    <property type="entry name" value="PRK15133.1"/>
    <property type="match status" value="1"/>
</dbReference>
<dbReference type="GO" id="GO:0042884">
    <property type="term" value="P:microcin transport"/>
    <property type="evidence" value="ECO:0007669"/>
    <property type="project" value="TreeGrafter"/>
</dbReference>
<evidence type="ECO:0000256" key="5">
    <source>
        <dbReference type="ARBA" id="ARBA00022692"/>
    </source>
</evidence>
<keyword evidence="11" id="KW-1185">Reference proteome</keyword>
<keyword evidence="2 8" id="KW-0813">Transport</keyword>
<organism evidence="10 11">
    <name type="scientific">Candidatus Nucleicultrix amoebiphila FS5</name>
    <dbReference type="NCBI Taxonomy" id="1414854"/>
    <lineage>
        <taxon>Bacteria</taxon>
        <taxon>Pseudomonadati</taxon>
        <taxon>Pseudomonadota</taxon>
        <taxon>Alphaproteobacteria</taxon>
        <taxon>Holosporales</taxon>
        <taxon>Candidatus Nucleicultricaceae</taxon>
        <taxon>Candidatus Nucleicultrix</taxon>
    </lineage>
</organism>
<feature type="transmembrane region" description="Helical" evidence="8">
    <location>
        <begin position="170"/>
        <end position="203"/>
    </location>
</feature>
<dbReference type="EMBL" id="CP008743">
    <property type="protein sequence ID" value="ARN84644.1"/>
    <property type="molecule type" value="Genomic_DNA"/>
</dbReference>
<evidence type="ECO:0000256" key="3">
    <source>
        <dbReference type="ARBA" id="ARBA00022475"/>
    </source>
</evidence>
<evidence type="ECO:0000313" key="10">
    <source>
        <dbReference type="EMBL" id="ARN84644.1"/>
    </source>
</evidence>
<evidence type="ECO:0000256" key="1">
    <source>
        <dbReference type="ARBA" id="ARBA00004429"/>
    </source>
</evidence>
<evidence type="ECO:0000256" key="7">
    <source>
        <dbReference type="ARBA" id="ARBA00023136"/>
    </source>
</evidence>
<dbReference type="AlphaFoldDB" id="A0A1W6N472"/>
<evidence type="ECO:0000256" key="8">
    <source>
        <dbReference type="RuleBase" id="RU363032"/>
    </source>
</evidence>
<dbReference type="FunFam" id="1.10.3720.10:FF:000014">
    <property type="entry name" value="Microcin C ABC transporter permease YejB"/>
    <property type="match status" value="1"/>
</dbReference>
<dbReference type="STRING" id="1414854.GQ61_04210"/>
<dbReference type="GO" id="GO:0055085">
    <property type="term" value="P:transmembrane transport"/>
    <property type="evidence" value="ECO:0007669"/>
    <property type="project" value="InterPro"/>
</dbReference>
<evidence type="ECO:0000259" key="9">
    <source>
        <dbReference type="PROSITE" id="PS50928"/>
    </source>
</evidence>
<dbReference type="PANTHER" id="PTHR30465">
    <property type="entry name" value="INNER MEMBRANE ABC TRANSPORTER"/>
    <property type="match status" value="1"/>
</dbReference>
<dbReference type="Proteomes" id="UP000237351">
    <property type="component" value="Chromosome"/>
</dbReference>
<sequence>MISYALRRFLLLIPTLFGIILINFIIIQAAPGGPVEQMIAKIRGTAVGATARFAGEAGDLSVSKIDTFKGEEMASKYSGSRGLDPEFIKQIEKMYGFDKPAYERFFILLKNYVTFNLGQSYFRDISVVDLIKEKLPVSLSLGLWSTLIIYLVSIPLGIRKAVRDGSNFDVWSSTVIIIAYAIPSFLFAILLIVFLCGGSFWSIFPLRGLVSDNWATLSLGGKILDYFKHITLPIFALVISGFANLTFLTKNAFLEEINKQYVITARAKGLSERKILYEHIFRNAMLVVVAGLPAAVIHIFFTGSLLIEVIFSLDGIGLLSFETALNRDYPVVFGTLYIYTLVGLSLHIISDLAYMFVDPRIDFERRVG</sequence>
<feature type="transmembrane region" description="Helical" evidence="8">
    <location>
        <begin position="9"/>
        <end position="30"/>
    </location>
</feature>
<dbReference type="KEGG" id="naf:GQ61_04210"/>
<reference evidence="10 11" key="1">
    <citation type="submission" date="2014-06" db="EMBL/GenBank/DDBJ databases">
        <title>The genome of the endonuclear symbiont Nucleicultrix amoebiphila.</title>
        <authorList>
            <person name="Schulz F."/>
            <person name="Horn M."/>
        </authorList>
    </citation>
    <scope>NUCLEOTIDE SEQUENCE [LARGE SCALE GENOMIC DNA]</scope>
    <source>
        <strain evidence="10 11">FS5</strain>
    </source>
</reference>
<dbReference type="InterPro" id="IPR035906">
    <property type="entry name" value="MetI-like_sf"/>
</dbReference>
<dbReference type="InterPro" id="IPR000515">
    <property type="entry name" value="MetI-like"/>
</dbReference>
<feature type="transmembrane region" description="Helical" evidence="8">
    <location>
        <begin position="284"/>
        <end position="311"/>
    </location>
</feature>
<keyword evidence="3" id="KW-1003">Cell membrane</keyword>
<feature type="transmembrane region" description="Helical" evidence="8">
    <location>
        <begin position="137"/>
        <end position="158"/>
    </location>
</feature>
<gene>
    <name evidence="10" type="ORF">GQ61_04210</name>
</gene>
<evidence type="ECO:0000313" key="11">
    <source>
        <dbReference type="Proteomes" id="UP000237351"/>
    </source>
</evidence>
<comment type="similarity">
    <text evidence="8">Belongs to the binding-protein-dependent transport system permease family.</text>
</comment>
<keyword evidence="6 8" id="KW-1133">Transmembrane helix</keyword>
<dbReference type="Gene3D" id="1.10.3720.10">
    <property type="entry name" value="MetI-like"/>
    <property type="match status" value="1"/>
</dbReference>